<comment type="caution">
    <text evidence="1">The sequence shown here is derived from an EMBL/GenBank/DDBJ whole genome shotgun (WGS) entry which is preliminary data.</text>
</comment>
<evidence type="ECO:0000313" key="1">
    <source>
        <dbReference type="EMBL" id="TYS57256.1"/>
    </source>
</evidence>
<gene>
    <name evidence="1" type="ORF">FZC83_02335</name>
</gene>
<dbReference type="Proteomes" id="UP000322997">
    <property type="component" value="Unassembled WGS sequence"/>
</dbReference>
<sequence length="66" mass="7543">MSPIKESSAEYSIEELEGQLYALVGKKKASFAKQAKKEKKFTKIPIEEKNDEPKAYNGVFERYLGK</sequence>
<evidence type="ECO:0000313" key="2">
    <source>
        <dbReference type="Proteomes" id="UP000322997"/>
    </source>
</evidence>
<accession>A0A5D4S6B5</accession>
<dbReference type="EMBL" id="VTEQ01000001">
    <property type="protein sequence ID" value="TYS57256.1"/>
    <property type="molecule type" value="Genomic_DNA"/>
</dbReference>
<organism evidence="1 2">
    <name type="scientific">Rossellomorea marisflavi</name>
    <dbReference type="NCBI Taxonomy" id="189381"/>
    <lineage>
        <taxon>Bacteria</taxon>
        <taxon>Bacillati</taxon>
        <taxon>Bacillota</taxon>
        <taxon>Bacilli</taxon>
        <taxon>Bacillales</taxon>
        <taxon>Bacillaceae</taxon>
        <taxon>Rossellomorea</taxon>
    </lineage>
</organism>
<protein>
    <submittedName>
        <fullName evidence="1">Uncharacterized protein</fullName>
    </submittedName>
</protein>
<reference evidence="1 2" key="1">
    <citation type="submission" date="2019-08" db="EMBL/GenBank/DDBJ databases">
        <title>Bacillus genomes from the desert of Cuatro Cienegas, Coahuila.</title>
        <authorList>
            <person name="Olmedo-Alvarez G."/>
        </authorList>
    </citation>
    <scope>NUCLEOTIDE SEQUENCE [LARGE SCALE GENOMIC DNA]</scope>
    <source>
        <strain evidence="1 2">CH108_3D</strain>
    </source>
</reference>
<proteinExistence type="predicted"/>
<name>A0A5D4S6B5_9BACI</name>
<dbReference type="AlphaFoldDB" id="A0A5D4S6B5"/>